<dbReference type="Pfam" id="PF09926">
    <property type="entry name" value="DUF2158"/>
    <property type="match status" value="1"/>
</dbReference>
<name>A0AAU6TDX8_9GAMM</name>
<organism evidence="1">
    <name type="scientific">Aeromonas sp. 19NY04SH05-1</name>
    <dbReference type="NCBI Taxonomy" id="2920537"/>
    <lineage>
        <taxon>Bacteria</taxon>
        <taxon>Pseudomonadati</taxon>
        <taxon>Pseudomonadota</taxon>
        <taxon>Gammaproteobacteria</taxon>
        <taxon>Aeromonadales</taxon>
        <taxon>Aeromonadaceae</taxon>
        <taxon>Aeromonas</taxon>
    </lineage>
</organism>
<sequence length="153" mass="17157">MSERIDLIAPGQLVVLRSGSFDMTIDGVDQERQLATCVWFCPASERVQIEQFAVHSLSRVGSEPDTQQREYFAFGEIVQLQSGGPLMTVTTIDDSCGREPSVGCIWLDPLQRQLTSLYAEFHPAPLAKAGDFSEERAHLAWVPWEKARDSWKS</sequence>
<dbReference type="EMBL" id="CP095328">
    <property type="protein sequence ID" value="XAG43357.1"/>
    <property type="molecule type" value="Genomic_DNA"/>
</dbReference>
<evidence type="ECO:0000313" key="1">
    <source>
        <dbReference type="EMBL" id="XAG43357.1"/>
    </source>
</evidence>
<accession>A0AAU6TDX8</accession>
<dbReference type="AlphaFoldDB" id="A0AAU6TDX8"/>
<gene>
    <name evidence="1" type="ORF">MRK42_10405</name>
</gene>
<dbReference type="InterPro" id="IPR019226">
    <property type="entry name" value="DUF2158"/>
</dbReference>
<reference evidence="1" key="1">
    <citation type="submission" date="2022-03" db="EMBL/GenBank/DDBJ databases">
        <title>Sea Food Isolates.</title>
        <authorList>
            <person name="Li C."/>
        </authorList>
    </citation>
    <scope>NUCLEOTIDE SEQUENCE</scope>
    <source>
        <strain evidence="1">19NY04SH05-1</strain>
    </source>
</reference>
<proteinExistence type="predicted"/>
<dbReference type="RefSeq" id="WP_338612371.1">
    <property type="nucleotide sequence ID" value="NZ_CP095328.1"/>
</dbReference>
<protein>
    <submittedName>
        <fullName evidence="1">DUF2158 domain-containing protein</fullName>
    </submittedName>
</protein>